<sequence>MDDEYDIWYRDPRLMAHNMLANPTYKNEIDYTLFREYDAANDTLQWKDFISRDWAWQQADEISKDPNTHGSAFVPIILGSDKTTISVGTGNNEYYPLNA</sequence>
<proteinExistence type="predicted"/>
<comment type="caution">
    <text evidence="1">The sequence shown here is derived from an EMBL/GenBank/DDBJ whole genome shotgun (WGS) entry which is preliminary data.</text>
</comment>
<dbReference type="InterPro" id="IPR041078">
    <property type="entry name" value="Plavaka"/>
</dbReference>
<dbReference type="Pfam" id="PF18759">
    <property type="entry name" value="Plavaka"/>
    <property type="match status" value="1"/>
</dbReference>
<reference evidence="1" key="1">
    <citation type="journal article" date="2020" name="New Phytol.">
        <title>Comparative genomics reveals dynamic genome evolution in host specialist ectomycorrhizal fungi.</title>
        <authorList>
            <person name="Lofgren L.A."/>
            <person name="Nguyen N.H."/>
            <person name="Vilgalys R."/>
            <person name="Ruytinx J."/>
            <person name="Liao H.L."/>
            <person name="Branco S."/>
            <person name="Kuo A."/>
            <person name="LaButti K."/>
            <person name="Lipzen A."/>
            <person name="Andreopoulos W."/>
            <person name="Pangilinan J."/>
            <person name="Riley R."/>
            <person name="Hundley H."/>
            <person name="Na H."/>
            <person name="Barry K."/>
            <person name="Grigoriev I.V."/>
            <person name="Stajich J.E."/>
            <person name="Kennedy P.G."/>
        </authorList>
    </citation>
    <scope>NUCLEOTIDE SEQUENCE</scope>
    <source>
        <strain evidence="1">FC203</strain>
    </source>
</reference>
<evidence type="ECO:0000313" key="2">
    <source>
        <dbReference type="Proteomes" id="UP001195769"/>
    </source>
</evidence>
<keyword evidence="2" id="KW-1185">Reference proteome</keyword>
<dbReference type="GeneID" id="64660164"/>
<organism evidence="1 2">
    <name type="scientific">Suillus fuscotomentosus</name>
    <dbReference type="NCBI Taxonomy" id="1912939"/>
    <lineage>
        <taxon>Eukaryota</taxon>
        <taxon>Fungi</taxon>
        <taxon>Dikarya</taxon>
        <taxon>Basidiomycota</taxon>
        <taxon>Agaricomycotina</taxon>
        <taxon>Agaricomycetes</taxon>
        <taxon>Agaricomycetidae</taxon>
        <taxon>Boletales</taxon>
        <taxon>Suillineae</taxon>
        <taxon>Suillaceae</taxon>
        <taxon>Suillus</taxon>
    </lineage>
</organism>
<dbReference type="Proteomes" id="UP001195769">
    <property type="component" value="Unassembled WGS sequence"/>
</dbReference>
<dbReference type="AlphaFoldDB" id="A0AAD4ELR9"/>
<accession>A0AAD4ELR9</accession>
<dbReference type="RefSeq" id="XP_041234102.1">
    <property type="nucleotide sequence ID" value="XM_041365866.1"/>
</dbReference>
<gene>
    <name evidence="1" type="ORF">F5891DRAFT_1180048</name>
</gene>
<evidence type="ECO:0000313" key="1">
    <source>
        <dbReference type="EMBL" id="KAG1908527.1"/>
    </source>
</evidence>
<protein>
    <submittedName>
        <fullName evidence="1">Uncharacterized protein</fullName>
    </submittedName>
</protein>
<dbReference type="EMBL" id="JABBWK010000001">
    <property type="protein sequence ID" value="KAG1908527.1"/>
    <property type="molecule type" value="Genomic_DNA"/>
</dbReference>
<name>A0AAD4ELR9_9AGAM</name>